<feature type="transmembrane region" description="Helical" evidence="1">
    <location>
        <begin position="172"/>
        <end position="194"/>
    </location>
</feature>
<feature type="transmembrane region" description="Helical" evidence="1">
    <location>
        <begin position="12"/>
        <end position="36"/>
    </location>
</feature>
<dbReference type="AlphaFoldDB" id="A0A1I7MNE0"/>
<evidence type="ECO:0000313" key="2">
    <source>
        <dbReference type="EMBL" id="SFV23409.1"/>
    </source>
</evidence>
<evidence type="ECO:0000256" key="1">
    <source>
        <dbReference type="SAM" id="Phobius"/>
    </source>
</evidence>
<feature type="transmembrane region" description="Helical" evidence="1">
    <location>
        <begin position="97"/>
        <end position="115"/>
    </location>
</feature>
<proteinExistence type="predicted"/>
<evidence type="ECO:0000313" key="3">
    <source>
        <dbReference type="Proteomes" id="UP000198881"/>
    </source>
</evidence>
<organism evidence="2 3">
    <name type="scientific">Micrococcus terreus</name>
    <dbReference type="NCBI Taxonomy" id="574650"/>
    <lineage>
        <taxon>Bacteria</taxon>
        <taxon>Bacillati</taxon>
        <taxon>Actinomycetota</taxon>
        <taxon>Actinomycetes</taxon>
        <taxon>Micrococcales</taxon>
        <taxon>Micrococcaceae</taxon>
        <taxon>Micrococcus</taxon>
    </lineage>
</organism>
<accession>A0A1I7MNE0</accession>
<keyword evidence="1" id="KW-1133">Transmembrane helix</keyword>
<dbReference type="PANTHER" id="PTHR37314:SF4">
    <property type="entry name" value="UPF0700 TRANSMEMBRANE PROTEIN YOAK"/>
    <property type="match status" value="1"/>
</dbReference>
<keyword evidence="1" id="KW-0472">Membrane</keyword>
<reference evidence="2 3" key="1">
    <citation type="submission" date="2016-10" db="EMBL/GenBank/DDBJ databases">
        <authorList>
            <person name="de Groot N.N."/>
        </authorList>
    </citation>
    <scope>NUCLEOTIDE SEQUENCE [LARGE SCALE GENOMIC DNA]</scope>
    <source>
        <strain evidence="2 3">CGMCC 1.7054</strain>
    </source>
</reference>
<dbReference type="Proteomes" id="UP000198881">
    <property type="component" value="Unassembled WGS sequence"/>
</dbReference>
<protein>
    <submittedName>
        <fullName evidence="2">Uncharacterized membrane protein YoaK, UPF0700 family</fullName>
    </submittedName>
</protein>
<dbReference type="STRING" id="574650.SAMN04487966_10769"/>
<name>A0A1I7MNE0_9MICC</name>
<dbReference type="RefSeq" id="WP_245760713.1">
    <property type="nucleotide sequence ID" value="NZ_FPCG01000007.1"/>
</dbReference>
<dbReference type="InterPro" id="IPR010699">
    <property type="entry name" value="DUF1275"/>
</dbReference>
<sequence>MAHGLSRRQALLAAGLTATAGFVDGLAFIHLGGYFVSFMSGNSTRAGSDLVQGDPWGWAKAMGLVAFFVVGVVISSLALQLQDRRSGLSRENSPRTLAVWTSWALLVLSAVLAMVPGTQAAVPPAVAAAMGAVNSTFTRGGEVTVGLTYMTGTLVKTGQHLAMALTGGHPTAWLRFLVLWGAIALGALAGSWTYTQIGLHSLWVAVGLLTVPAVLLTWRSRALGATSPQRSAVTSS</sequence>
<feature type="transmembrane region" description="Helical" evidence="1">
    <location>
        <begin position="56"/>
        <end position="77"/>
    </location>
</feature>
<dbReference type="PANTHER" id="PTHR37314">
    <property type="entry name" value="SLR0142 PROTEIN"/>
    <property type="match status" value="1"/>
</dbReference>
<gene>
    <name evidence="2" type="ORF">SAMN04487966_10769</name>
</gene>
<keyword evidence="3" id="KW-1185">Reference proteome</keyword>
<dbReference type="EMBL" id="FPCG01000007">
    <property type="protein sequence ID" value="SFV23409.1"/>
    <property type="molecule type" value="Genomic_DNA"/>
</dbReference>
<dbReference type="Pfam" id="PF06912">
    <property type="entry name" value="DUF1275"/>
    <property type="match status" value="1"/>
</dbReference>
<keyword evidence="1" id="KW-0812">Transmembrane</keyword>
<feature type="transmembrane region" description="Helical" evidence="1">
    <location>
        <begin position="201"/>
        <end position="218"/>
    </location>
</feature>